<dbReference type="InterPro" id="IPR025178">
    <property type="entry name" value="Lnb_N"/>
</dbReference>
<reference evidence="5 6" key="1">
    <citation type="submission" date="2023-07" db="EMBL/GenBank/DDBJ databases">
        <authorList>
            <person name="Lian W.-H."/>
        </authorList>
    </citation>
    <scope>NUCLEOTIDE SEQUENCE [LARGE SCALE GENOMIC DNA]</scope>
    <source>
        <strain evidence="5 6">SYSU DXS3180</strain>
    </source>
</reference>
<evidence type="ECO:0000313" key="5">
    <source>
        <dbReference type="EMBL" id="MEX6687793.1"/>
    </source>
</evidence>
<evidence type="ECO:0000256" key="1">
    <source>
        <dbReference type="SAM" id="Phobius"/>
    </source>
</evidence>
<protein>
    <submittedName>
        <fullName evidence="5">DUF4105 domain-containing protein</fullName>
    </submittedName>
</protein>
<dbReference type="Pfam" id="PF25221">
    <property type="entry name" value="5TMH_Lnb"/>
    <property type="match status" value="1"/>
</dbReference>
<feature type="transmembrane region" description="Helical" evidence="1">
    <location>
        <begin position="340"/>
        <end position="358"/>
    </location>
</feature>
<proteinExistence type="predicted"/>
<evidence type="ECO:0000259" key="4">
    <source>
        <dbReference type="Pfam" id="PF25221"/>
    </source>
</evidence>
<feature type="domain" description="Lnb-like transmembrane" evidence="4">
    <location>
        <begin position="250"/>
        <end position="378"/>
    </location>
</feature>
<sequence length="383" mass="44749">MKQLTSLLVALFLLFTQSVFSQGDSTHVRLSVLTLEPGNELYSTFGHSAIRFIDSTYHKDLVFNWGTFDFSDPDFYSKFVRGKLDYFLSVEPFESFLEVYKEEKRSIWEQELTISEGKKHALIRALQNNLADGNRYYKYDILADNCTTRIRDLLFNNLKDLKVIDSLTDRGITYRNLLHEYLDEGAKPWSKLGIDILLGSKLDKPVSNYTAMFLPDYVMQGLDMSNYSQTEEISPAKMIYSANPPDIKTWKYAPLMIFSICCVLLFIISLLHKRWAVVITKFFDSFFLYLTGILGIFLIFMWFGTDHTECRNNFNLLWALPTNFIVAFFIWKRPLWVRKYFFIVALIYGLFLLSWFWIPQQINIALIPIVLFLALRCSKLASN</sequence>
<keyword evidence="1" id="KW-0812">Transmembrane</keyword>
<name>A0ABV3ZD72_9BACT</name>
<keyword evidence="1" id="KW-0472">Membrane</keyword>
<feature type="transmembrane region" description="Helical" evidence="1">
    <location>
        <begin position="315"/>
        <end position="331"/>
    </location>
</feature>
<accession>A0ABV3ZD72</accession>
<dbReference type="EMBL" id="JAULBC010000002">
    <property type="protein sequence ID" value="MEX6687793.1"/>
    <property type="molecule type" value="Genomic_DNA"/>
</dbReference>
<feature type="transmembrane region" description="Helical" evidence="1">
    <location>
        <begin position="252"/>
        <end position="271"/>
    </location>
</feature>
<evidence type="ECO:0000313" key="6">
    <source>
        <dbReference type="Proteomes" id="UP001560573"/>
    </source>
</evidence>
<feature type="chain" id="PRO_5046357810" evidence="2">
    <location>
        <begin position="22"/>
        <end position="383"/>
    </location>
</feature>
<dbReference type="RefSeq" id="WP_369329196.1">
    <property type="nucleotide sequence ID" value="NZ_JAULBC010000002.1"/>
</dbReference>
<feature type="transmembrane region" description="Helical" evidence="1">
    <location>
        <begin position="364"/>
        <end position="382"/>
    </location>
</feature>
<keyword evidence="6" id="KW-1185">Reference proteome</keyword>
<dbReference type="Pfam" id="PF13387">
    <property type="entry name" value="Lnb_N"/>
    <property type="match status" value="1"/>
</dbReference>
<keyword evidence="1" id="KW-1133">Transmembrane helix</keyword>
<dbReference type="InterPro" id="IPR057436">
    <property type="entry name" value="5TMH_Lnb"/>
</dbReference>
<dbReference type="Proteomes" id="UP001560573">
    <property type="component" value="Unassembled WGS sequence"/>
</dbReference>
<evidence type="ECO:0000256" key="2">
    <source>
        <dbReference type="SAM" id="SignalP"/>
    </source>
</evidence>
<evidence type="ECO:0000259" key="3">
    <source>
        <dbReference type="Pfam" id="PF13387"/>
    </source>
</evidence>
<gene>
    <name evidence="5" type="ORF">QTN47_09830</name>
</gene>
<organism evidence="5 6">
    <name type="scientific">Danxiaibacter flavus</name>
    <dbReference type="NCBI Taxonomy" id="3049108"/>
    <lineage>
        <taxon>Bacteria</taxon>
        <taxon>Pseudomonadati</taxon>
        <taxon>Bacteroidota</taxon>
        <taxon>Chitinophagia</taxon>
        <taxon>Chitinophagales</taxon>
        <taxon>Chitinophagaceae</taxon>
        <taxon>Danxiaibacter</taxon>
    </lineage>
</organism>
<feature type="transmembrane region" description="Helical" evidence="1">
    <location>
        <begin position="283"/>
        <end position="303"/>
    </location>
</feature>
<feature type="domain" description="Lnb N-terminal periplasmic" evidence="3">
    <location>
        <begin position="22"/>
        <end position="177"/>
    </location>
</feature>
<keyword evidence="2" id="KW-0732">Signal</keyword>
<feature type="signal peptide" evidence="2">
    <location>
        <begin position="1"/>
        <end position="21"/>
    </location>
</feature>
<comment type="caution">
    <text evidence="5">The sequence shown here is derived from an EMBL/GenBank/DDBJ whole genome shotgun (WGS) entry which is preliminary data.</text>
</comment>